<dbReference type="SUPFAM" id="SSF53649">
    <property type="entry name" value="Alkaline phosphatase-like"/>
    <property type="match status" value="1"/>
</dbReference>
<proteinExistence type="predicted"/>
<name>A0ABR2H7U1_9EUKA</name>
<reference evidence="1 2" key="1">
    <citation type="submission" date="2024-04" db="EMBL/GenBank/DDBJ databases">
        <title>Tritrichomonas musculus Genome.</title>
        <authorList>
            <person name="Alves-Ferreira E."/>
            <person name="Grigg M."/>
            <person name="Lorenzi H."/>
            <person name="Galac M."/>
        </authorList>
    </citation>
    <scope>NUCLEOTIDE SEQUENCE [LARGE SCALE GENOMIC DNA]</scope>
    <source>
        <strain evidence="1 2">EAF2021</strain>
    </source>
</reference>
<dbReference type="InterPro" id="IPR050448">
    <property type="entry name" value="OpgB/LTA_synthase_biosynth"/>
</dbReference>
<evidence type="ECO:0000313" key="1">
    <source>
        <dbReference type="EMBL" id="KAK8841460.1"/>
    </source>
</evidence>
<dbReference type="InterPro" id="IPR017850">
    <property type="entry name" value="Alkaline_phosphatase_core_sf"/>
</dbReference>
<dbReference type="Proteomes" id="UP001470230">
    <property type="component" value="Unassembled WGS sequence"/>
</dbReference>
<organism evidence="1 2">
    <name type="scientific">Tritrichomonas musculus</name>
    <dbReference type="NCBI Taxonomy" id="1915356"/>
    <lineage>
        <taxon>Eukaryota</taxon>
        <taxon>Metamonada</taxon>
        <taxon>Parabasalia</taxon>
        <taxon>Tritrichomonadida</taxon>
        <taxon>Tritrichomonadidae</taxon>
        <taxon>Tritrichomonas</taxon>
    </lineage>
</organism>
<dbReference type="EMBL" id="JAPFFF010000041">
    <property type="protein sequence ID" value="KAK8841460.1"/>
    <property type="molecule type" value="Genomic_DNA"/>
</dbReference>
<comment type="caution">
    <text evidence="1">The sequence shown here is derived from an EMBL/GenBank/DDBJ whole genome shotgun (WGS) entry which is preliminary data.</text>
</comment>
<dbReference type="PANTHER" id="PTHR47371">
    <property type="entry name" value="LIPOTEICHOIC ACID SYNTHASE"/>
    <property type="match status" value="1"/>
</dbReference>
<evidence type="ECO:0000313" key="2">
    <source>
        <dbReference type="Proteomes" id="UP001470230"/>
    </source>
</evidence>
<accession>A0ABR2H7U1</accession>
<protein>
    <recommendedName>
        <fullName evidence="3">Sulfatase N-terminal domain-containing protein</fullName>
    </recommendedName>
</protein>
<evidence type="ECO:0008006" key="3">
    <source>
        <dbReference type="Google" id="ProtNLM"/>
    </source>
</evidence>
<keyword evidence="2" id="KW-1185">Reference proteome</keyword>
<gene>
    <name evidence="1" type="ORF">M9Y10_027078</name>
</gene>
<dbReference type="PANTHER" id="PTHR47371:SF3">
    <property type="entry name" value="PHOSPHOGLYCEROL TRANSFERASE I"/>
    <property type="match status" value="1"/>
</dbReference>
<dbReference type="Gene3D" id="3.40.720.10">
    <property type="entry name" value="Alkaline Phosphatase, subunit A"/>
    <property type="match status" value="1"/>
</dbReference>
<sequence>MEPYTTWSLAGKSVLQTGIPQIFPDPNWYSLANQHVFEYIFGIQGIPNILHSHNYTLDYATMEINGHMGFNEWLNEHHYNSAYTAPTDIYLYDYIAYKYLPMLDNRGRHSNFKKLTLTMILNVQTHSPYGRPVWCTYKNSLPFLYKFFFCCDHGVKKIIEKFLELKMYEHTLVVFSPDHGPYNLKEKELFILYPGVEKVDPANRIKDITYYDFEPTILDMIGIKKYQPEFPFGRNIYLNSTDHSKYCINSKCIHKHEKPDLEDMAFMNKFLHYERGKNIKPEYNLSNPFMCRINGTDQVYYSEKPCLANIRT</sequence>